<feature type="transmembrane region" description="Helical" evidence="10">
    <location>
        <begin position="489"/>
        <end position="510"/>
    </location>
</feature>
<dbReference type="InterPro" id="IPR001128">
    <property type="entry name" value="Cyt_P450"/>
</dbReference>
<keyword evidence="7 9" id="KW-0503">Monooxygenase</keyword>
<dbReference type="GO" id="GO:0016705">
    <property type="term" value="F:oxidoreductase activity, acting on paired donors, with incorporation or reduction of molecular oxygen"/>
    <property type="evidence" value="ECO:0007669"/>
    <property type="project" value="InterPro"/>
</dbReference>
<evidence type="ECO:0000256" key="9">
    <source>
        <dbReference type="RuleBase" id="RU000461"/>
    </source>
</evidence>
<evidence type="ECO:0000256" key="3">
    <source>
        <dbReference type="ARBA" id="ARBA00022617"/>
    </source>
</evidence>
<organism evidence="12 13">
    <name type="scientific">Rhododendron griersonianum</name>
    <dbReference type="NCBI Taxonomy" id="479676"/>
    <lineage>
        <taxon>Eukaryota</taxon>
        <taxon>Viridiplantae</taxon>
        <taxon>Streptophyta</taxon>
        <taxon>Embryophyta</taxon>
        <taxon>Tracheophyta</taxon>
        <taxon>Spermatophyta</taxon>
        <taxon>Magnoliopsida</taxon>
        <taxon>eudicotyledons</taxon>
        <taxon>Gunneridae</taxon>
        <taxon>Pentapetalae</taxon>
        <taxon>asterids</taxon>
        <taxon>Ericales</taxon>
        <taxon>Ericaceae</taxon>
        <taxon>Ericoideae</taxon>
        <taxon>Rhodoreae</taxon>
        <taxon>Rhododendron</taxon>
    </lineage>
</organism>
<dbReference type="FunFam" id="1.10.630.10:FF:000126">
    <property type="entry name" value="Predicted protein"/>
    <property type="match status" value="1"/>
</dbReference>
<dbReference type="InterPro" id="IPR002401">
    <property type="entry name" value="Cyt_P450_E_grp-I"/>
</dbReference>
<dbReference type="PROSITE" id="PS00086">
    <property type="entry name" value="CYTOCHROME_P450"/>
    <property type="match status" value="1"/>
</dbReference>
<dbReference type="InterPro" id="IPR017972">
    <property type="entry name" value="Cyt_P450_CS"/>
</dbReference>
<keyword evidence="3 8" id="KW-0349">Heme</keyword>
<keyword evidence="13" id="KW-1185">Reference proteome</keyword>
<dbReference type="PRINTS" id="PR00385">
    <property type="entry name" value="P450"/>
</dbReference>
<evidence type="ECO:0000256" key="8">
    <source>
        <dbReference type="PIRSR" id="PIRSR602401-1"/>
    </source>
</evidence>
<evidence type="ECO:0000256" key="6">
    <source>
        <dbReference type="ARBA" id="ARBA00023004"/>
    </source>
</evidence>
<proteinExistence type="inferred from homology"/>
<gene>
    <name evidence="12" type="ORF">RHGRI_021391</name>
</gene>
<dbReference type="GO" id="GO:0020037">
    <property type="term" value="F:heme binding"/>
    <property type="evidence" value="ECO:0007669"/>
    <property type="project" value="InterPro"/>
</dbReference>
<keyword evidence="10" id="KW-0812">Transmembrane</keyword>
<dbReference type="PRINTS" id="PR00463">
    <property type="entry name" value="EP450I"/>
</dbReference>
<comment type="similarity">
    <text evidence="2 9">Belongs to the cytochrome P450 family.</text>
</comment>
<dbReference type="EMBL" id="JACTNZ010000007">
    <property type="protein sequence ID" value="KAG5541538.1"/>
    <property type="molecule type" value="Genomic_DNA"/>
</dbReference>
<accession>A0AAV6JLE8</accession>
<dbReference type="InterPro" id="IPR036396">
    <property type="entry name" value="Cyt_P450_sf"/>
</dbReference>
<evidence type="ECO:0000256" key="1">
    <source>
        <dbReference type="ARBA" id="ARBA00001971"/>
    </source>
</evidence>
<keyword evidence="11" id="KW-0732">Signal</keyword>
<keyword evidence="10" id="KW-0472">Membrane</keyword>
<evidence type="ECO:0008006" key="14">
    <source>
        <dbReference type="Google" id="ProtNLM"/>
    </source>
</evidence>
<feature type="signal peptide" evidence="11">
    <location>
        <begin position="1"/>
        <end position="19"/>
    </location>
</feature>
<dbReference type="PANTHER" id="PTHR47950">
    <property type="entry name" value="CYTOCHROME P450, FAMILY 76, SUBFAMILY C, POLYPEPTIDE 5-RELATED"/>
    <property type="match status" value="1"/>
</dbReference>
<reference evidence="12" key="1">
    <citation type="submission" date="2020-08" db="EMBL/GenBank/DDBJ databases">
        <title>Plant Genome Project.</title>
        <authorList>
            <person name="Zhang R.-G."/>
        </authorList>
    </citation>
    <scope>NUCLEOTIDE SEQUENCE</scope>
    <source>
        <strain evidence="12">WSP0</strain>
        <tissue evidence="12">Leaf</tissue>
    </source>
</reference>
<dbReference type="Pfam" id="PF00067">
    <property type="entry name" value="p450"/>
    <property type="match status" value="1"/>
</dbReference>
<comment type="caution">
    <text evidence="12">The sequence shown here is derived from an EMBL/GenBank/DDBJ whole genome shotgun (WGS) entry which is preliminary data.</text>
</comment>
<dbReference type="AlphaFoldDB" id="A0AAV6JLE8"/>
<evidence type="ECO:0000256" key="2">
    <source>
        <dbReference type="ARBA" id="ARBA00010617"/>
    </source>
</evidence>
<evidence type="ECO:0000256" key="7">
    <source>
        <dbReference type="ARBA" id="ARBA00023033"/>
    </source>
</evidence>
<keyword evidence="5 9" id="KW-0560">Oxidoreductase</keyword>
<dbReference type="GO" id="GO:0004497">
    <property type="term" value="F:monooxygenase activity"/>
    <property type="evidence" value="ECO:0007669"/>
    <property type="project" value="UniProtKB-KW"/>
</dbReference>
<evidence type="ECO:0000313" key="12">
    <source>
        <dbReference type="EMBL" id="KAG5541538.1"/>
    </source>
</evidence>
<keyword evidence="10" id="KW-1133">Transmembrane helix</keyword>
<keyword evidence="6 8" id="KW-0408">Iron</keyword>
<keyword evidence="4 8" id="KW-0479">Metal-binding</keyword>
<dbReference type="SUPFAM" id="SSF48264">
    <property type="entry name" value="Cytochrome P450"/>
    <property type="match status" value="1"/>
</dbReference>
<dbReference type="Gene3D" id="1.10.630.10">
    <property type="entry name" value="Cytochrome P450"/>
    <property type="match status" value="1"/>
</dbReference>
<dbReference type="CDD" id="cd11073">
    <property type="entry name" value="CYP76-like"/>
    <property type="match status" value="1"/>
</dbReference>
<evidence type="ECO:0000256" key="10">
    <source>
        <dbReference type="SAM" id="Phobius"/>
    </source>
</evidence>
<evidence type="ECO:0000256" key="5">
    <source>
        <dbReference type="ARBA" id="ARBA00023002"/>
    </source>
</evidence>
<sequence>MEYQLLGLVICLLVWAVLAIRKERRNRRVEGLRVLPPGPRRWPLVGNIFQLGWPPHESFARLAHEHGPIMTLWLGSMLTVVISSEKVARDMFRNHDIVLAGRKVYESMTGSYGTDGSLIMAQYGPSWRTMRRMCTTEFFVTSRLDAMQGVRTRCIDRMVQFIKDASASGTVAIDVRRFFFLMSFNLIGNLVFSKDLLDPNSERGGEFFYHTEKIMELVAKPNVADFLPILRIFDLQGIKRETHFHIKPVFEITGGFIRERMEARGAGGCGEEKSGDYMDVLLEFRGTDTTTTTLEWAMAELLHNPRTLQKLQAELRTVVKLNQKLEEKHIENLPYLKAVIKETLRLHPPLPFLVPHRAMDSCDMLGYHIPKETQILVNVRAIGRDPQIWETPLEFKPERFLEPNIVDYKGHHFEFIPFGSGRRMCPAVPLASRVLPMALGSILLSFDWILADKMDHLEMDMSEQMGITLRKAILLKADETKYYGGGGGLGFSGLVFIALGNGLFGLALGWDAFPSKPYGSAHTDISRRFDLVSNPSELYCSAPYGRPSVDLAVALTGGPTVGQGWDLPTNSLVI</sequence>
<name>A0AAV6JLE8_9ERIC</name>
<dbReference type="PANTHER" id="PTHR47950:SF13">
    <property type="entry name" value="CYTOCHROME P450, FAMILY 76, SUBFAMILY G, POLYPEPTIDE 1"/>
    <property type="match status" value="1"/>
</dbReference>
<feature type="transmembrane region" description="Helical" evidence="10">
    <location>
        <begin position="430"/>
        <end position="451"/>
    </location>
</feature>
<evidence type="ECO:0000256" key="4">
    <source>
        <dbReference type="ARBA" id="ARBA00022723"/>
    </source>
</evidence>
<feature type="binding site" description="axial binding residue" evidence="8">
    <location>
        <position position="425"/>
    </location>
    <ligand>
        <name>heme</name>
        <dbReference type="ChEBI" id="CHEBI:30413"/>
    </ligand>
    <ligandPart>
        <name>Fe</name>
        <dbReference type="ChEBI" id="CHEBI:18248"/>
    </ligandPart>
</feature>
<comment type="cofactor">
    <cofactor evidence="1 8">
        <name>heme</name>
        <dbReference type="ChEBI" id="CHEBI:30413"/>
    </cofactor>
</comment>
<evidence type="ECO:0000313" key="13">
    <source>
        <dbReference type="Proteomes" id="UP000823749"/>
    </source>
</evidence>
<dbReference type="GO" id="GO:0005506">
    <property type="term" value="F:iron ion binding"/>
    <property type="evidence" value="ECO:0007669"/>
    <property type="project" value="InterPro"/>
</dbReference>
<feature type="chain" id="PRO_5043349799" description="Cytochrome P450" evidence="11">
    <location>
        <begin position="20"/>
        <end position="574"/>
    </location>
</feature>
<evidence type="ECO:0000256" key="11">
    <source>
        <dbReference type="SAM" id="SignalP"/>
    </source>
</evidence>
<dbReference type="Proteomes" id="UP000823749">
    <property type="component" value="Chromosome 7"/>
</dbReference>
<protein>
    <recommendedName>
        <fullName evidence="14">Cytochrome P450</fullName>
    </recommendedName>
</protein>